<keyword evidence="7" id="KW-1185">Reference proteome</keyword>
<dbReference type="RefSeq" id="WP_310287220.1">
    <property type="nucleotide sequence ID" value="NZ_BAAAWO010000001.1"/>
</dbReference>
<keyword evidence="2 6" id="KW-0238">DNA-binding</keyword>
<evidence type="ECO:0000313" key="6">
    <source>
        <dbReference type="EMBL" id="MDR7356426.1"/>
    </source>
</evidence>
<feature type="modified residue" description="4-aspartylphosphate" evidence="3">
    <location>
        <position position="65"/>
    </location>
</feature>
<sequence length="221" mass="23195">MATEQSTTTGQAARIVVIDDHRTFAELLAAALNREGDLDCVGMAHGVQAGVELCFELSPDLVILDYRLPDGDGLQAAEQILARAPDTRIVMLTGDPNVHAIQRAASVGICGFLPKDGALDILLDVVRGVRTGEFVVAPALLSRLDLLGRKTVGPGPSLTGRELEVLRLMAAGQDVSTNARALGISTHTCRGYVKSILAKLDAHTQLEAVVAATKLGLLGSP</sequence>
<reference evidence="6 7" key="1">
    <citation type="submission" date="2023-07" db="EMBL/GenBank/DDBJ databases">
        <title>Sequencing the genomes of 1000 actinobacteria strains.</title>
        <authorList>
            <person name="Klenk H.-P."/>
        </authorList>
    </citation>
    <scope>NUCLEOTIDE SEQUENCE [LARGE SCALE GENOMIC DNA]</scope>
    <source>
        <strain evidence="6 7">DSM 20167</strain>
    </source>
</reference>
<dbReference type="InterPro" id="IPR001789">
    <property type="entry name" value="Sig_transdc_resp-reg_receiver"/>
</dbReference>
<dbReference type="SMART" id="SM00421">
    <property type="entry name" value="HTH_LUXR"/>
    <property type="match status" value="1"/>
</dbReference>
<dbReference type="Pfam" id="PF00196">
    <property type="entry name" value="GerE"/>
    <property type="match status" value="1"/>
</dbReference>
<dbReference type="CDD" id="cd17535">
    <property type="entry name" value="REC_NarL-like"/>
    <property type="match status" value="1"/>
</dbReference>
<dbReference type="PRINTS" id="PR00038">
    <property type="entry name" value="HTHLUXR"/>
</dbReference>
<dbReference type="InterPro" id="IPR058245">
    <property type="entry name" value="NreC/VraR/RcsB-like_REC"/>
</dbReference>
<organism evidence="6 7">
    <name type="scientific">Paeniglutamicibacter sulfureus</name>
    <dbReference type="NCBI Taxonomy" id="43666"/>
    <lineage>
        <taxon>Bacteria</taxon>
        <taxon>Bacillati</taxon>
        <taxon>Actinomycetota</taxon>
        <taxon>Actinomycetes</taxon>
        <taxon>Micrococcales</taxon>
        <taxon>Micrococcaceae</taxon>
        <taxon>Paeniglutamicibacter</taxon>
    </lineage>
</organism>
<dbReference type="PROSITE" id="PS50110">
    <property type="entry name" value="RESPONSE_REGULATORY"/>
    <property type="match status" value="1"/>
</dbReference>
<evidence type="ECO:0000256" key="2">
    <source>
        <dbReference type="ARBA" id="ARBA00023125"/>
    </source>
</evidence>
<dbReference type="Pfam" id="PF00072">
    <property type="entry name" value="Response_reg"/>
    <property type="match status" value="1"/>
</dbReference>
<protein>
    <submittedName>
        <fullName evidence="6">DNA-binding NarL/FixJ family response regulator</fullName>
    </submittedName>
</protein>
<keyword evidence="1 3" id="KW-0597">Phosphoprotein</keyword>
<evidence type="ECO:0000259" key="5">
    <source>
        <dbReference type="PROSITE" id="PS50110"/>
    </source>
</evidence>
<dbReference type="PROSITE" id="PS50043">
    <property type="entry name" value="HTH_LUXR_2"/>
    <property type="match status" value="1"/>
</dbReference>
<feature type="domain" description="Response regulatory" evidence="5">
    <location>
        <begin position="14"/>
        <end position="130"/>
    </location>
</feature>
<dbReference type="SMART" id="SM00448">
    <property type="entry name" value="REC"/>
    <property type="match status" value="1"/>
</dbReference>
<dbReference type="SUPFAM" id="SSF52172">
    <property type="entry name" value="CheY-like"/>
    <property type="match status" value="1"/>
</dbReference>
<dbReference type="PANTHER" id="PTHR43214">
    <property type="entry name" value="TWO-COMPONENT RESPONSE REGULATOR"/>
    <property type="match status" value="1"/>
</dbReference>
<name>A0ABU2BDT2_9MICC</name>
<dbReference type="GO" id="GO:0003677">
    <property type="term" value="F:DNA binding"/>
    <property type="evidence" value="ECO:0007669"/>
    <property type="project" value="UniProtKB-KW"/>
</dbReference>
<dbReference type="InterPro" id="IPR000792">
    <property type="entry name" value="Tscrpt_reg_LuxR_C"/>
</dbReference>
<evidence type="ECO:0000313" key="7">
    <source>
        <dbReference type="Proteomes" id="UP001183817"/>
    </source>
</evidence>
<dbReference type="InterPro" id="IPR016032">
    <property type="entry name" value="Sig_transdc_resp-reg_C-effctor"/>
</dbReference>
<gene>
    <name evidence="6" type="ORF">J2S64_000117</name>
</gene>
<dbReference type="InterPro" id="IPR039420">
    <property type="entry name" value="WalR-like"/>
</dbReference>
<dbReference type="Proteomes" id="UP001183817">
    <property type="component" value="Unassembled WGS sequence"/>
</dbReference>
<proteinExistence type="predicted"/>
<accession>A0ABU2BDT2</accession>
<dbReference type="SUPFAM" id="SSF46894">
    <property type="entry name" value="C-terminal effector domain of the bipartite response regulators"/>
    <property type="match status" value="1"/>
</dbReference>
<dbReference type="EMBL" id="JAVDYI010000001">
    <property type="protein sequence ID" value="MDR7356426.1"/>
    <property type="molecule type" value="Genomic_DNA"/>
</dbReference>
<feature type="domain" description="HTH luxR-type" evidence="4">
    <location>
        <begin position="151"/>
        <end position="216"/>
    </location>
</feature>
<dbReference type="CDD" id="cd06170">
    <property type="entry name" value="LuxR_C_like"/>
    <property type="match status" value="1"/>
</dbReference>
<dbReference type="Gene3D" id="3.40.50.2300">
    <property type="match status" value="1"/>
</dbReference>
<evidence type="ECO:0000256" key="1">
    <source>
        <dbReference type="ARBA" id="ARBA00022553"/>
    </source>
</evidence>
<comment type="caution">
    <text evidence="6">The sequence shown here is derived from an EMBL/GenBank/DDBJ whole genome shotgun (WGS) entry which is preliminary data.</text>
</comment>
<dbReference type="InterPro" id="IPR011006">
    <property type="entry name" value="CheY-like_superfamily"/>
</dbReference>
<evidence type="ECO:0000256" key="3">
    <source>
        <dbReference type="PROSITE-ProRule" id="PRU00169"/>
    </source>
</evidence>
<evidence type="ECO:0000259" key="4">
    <source>
        <dbReference type="PROSITE" id="PS50043"/>
    </source>
</evidence>